<accession>A0A9P6R5C3</accession>
<evidence type="ECO:0000313" key="1">
    <source>
        <dbReference type="EMBL" id="KAG0311535.1"/>
    </source>
</evidence>
<keyword evidence="2" id="KW-1185">Reference proteome</keyword>
<protein>
    <submittedName>
        <fullName evidence="1">Uncharacterized protein</fullName>
    </submittedName>
</protein>
<dbReference type="OrthoDB" id="2391474at2759"/>
<reference evidence="1" key="1">
    <citation type="journal article" date="2020" name="Fungal Divers.">
        <title>Resolving the Mortierellaceae phylogeny through synthesis of multi-gene phylogenetics and phylogenomics.</title>
        <authorList>
            <person name="Vandepol N."/>
            <person name="Liber J."/>
            <person name="Desiro A."/>
            <person name="Na H."/>
            <person name="Kennedy M."/>
            <person name="Barry K."/>
            <person name="Grigoriev I.V."/>
            <person name="Miller A.N."/>
            <person name="O'Donnell K."/>
            <person name="Stajich J.E."/>
            <person name="Bonito G."/>
        </authorList>
    </citation>
    <scope>NUCLEOTIDE SEQUENCE</scope>
    <source>
        <strain evidence="1">NVP60</strain>
    </source>
</reference>
<dbReference type="EMBL" id="JAAAIN010000705">
    <property type="protein sequence ID" value="KAG0311535.1"/>
    <property type="molecule type" value="Genomic_DNA"/>
</dbReference>
<dbReference type="SUPFAM" id="SSF52047">
    <property type="entry name" value="RNI-like"/>
    <property type="match status" value="1"/>
</dbReference>
<proteinExistence type="predicted"/>
<gene>
    <name evidence="1" type="ORF">BGZ97_011816</name>
</gene>
<sequence>MASAPTQFFETSKLVIMTGEFLSDKDLSSYMSTCRALRTLCTPLLYRTLQLDTLTRHQKLPLSLEELEAWKRNINFIRSISLVHSVLDQYYPKELAVVAALATVTTIDRVLLELSDSLSPDTATSNEPATADLGGDLSQIKNETAITTASIPSITHSVIAPHAARMTLQPNNPIPGLLLPPLTNLTYFHYQYSAVEHPSFKTLDQNANVQVVQIVGLLRQSPHLKIIHLHDILVRDNMALEKFTRTLSVYTELKTLVLDIWAPDSWSDRVLAAVFFSCPESVKVLRIGLQSYIGESRRVAIAARTLEAPLLRQVPSLSNLAEFSLSGSYLPVMEDLLVMLEYIPNVTTLCLPRIRRPADVHLVGQIAVERCPNVRNLAQVSCWEDDSLSVLVPVFETAHFYNRECVLTLEDATVFPWASTRLTSLGLVIDLGEMYVPDLDWEDLTQEEQATLTLLDAFYSQIGVLTSMRKLTLQVLIGSEEEYDKNDFYIETPAYRKRCFPGMLKLGAGMRSKNRGWLECLSGLNKLEYLHGSFNVAVGYEECLMGQDEAMWIARYWTSLKSADFLCEDDMLVLVIL</sequence>
<organism evidence="1 2">
    <name type="scientific">Linnemannia gamsii</name>
    <dbReference type="NCBI Taxonomy" id="64522"/>
    <lineage>
        <taxon>Eukaryota</taxon>
        <taxon>Fungi</taxon>
        <taxon>Fungi incertae sedis</taxon>
        <taxon>Mucoromycota</taxon>
        <taxon>Mortierellomycotina</taxon>
        <taxon>Mortierellomycetes</taxon>
        <taxon>Mortierellales</taxon>
        <taxon>Mortierellaceae</taxon>
        <taxon>Linnemannia</taxon>
    </lineage>
</organism>
<name>A0A9P6R5C3_9FUNG</name>
<evidence type="ECO:0000313" key="2">
    <source>
        <dbReference type="Proteomes" id="UP000823405"/>
    </source>
</evidence>
<dbReference type="Proteomes" id="UP000823405">
    <property type="component" value="Unassembled WGS sequence"/>
</dbReference>
<dbReference type="AlphaFoldDB" id="A0A9P6R5C3"/>
<dbReference type="Gene3D" id="3.80.10.10">
    <property type="entry name" value="Ribonuclease Inhibitor"/>
    <property type="match status" value="1"/>
</dbReference>
<comment type="caution">
    <text evidence="1">The sequence shown here is derived from an EMBL/GenBank/DDBJ whole genome shotgun (WGS) entry which is preliminary data.</text>
</comment>
<dbReference type="InterPro" id="IPR032675">
    <property type="entry name" value="LRR_dom_sf"/>
</dbReference>